<comment type="caution">
    <text evidence="4">The sequence shown here is derived from an EMBL/GenBank/DDBJ whole genome shotgun (WGS) entry which is preliminary data.</text>
</comment>
<dbReference type="EMBL" id="VBAJ01000020">
    <property type="protein sequence ID" value="TMJ10174.1"/>
    <property type="molecule type" value="Genomic_DNA"/>
</dbReference>
<keyword evidence="4" id="KW-0031">Aminopeptidase</keyword>
<protein>
    <submittedName>
        <fullName evidence="4">Aminopeptidase P family protein</fullName>
    </submittedName>
</protein>
<feature type="domain" description="Creatinase N-terminal" evidence="2">
    <location>
        <begin position="21"/>
        <end position="173"/>
    </location>
</feature>
<evidence type="ECO:0000313" key="5">
    <source>
        <dbReference type="Proteomes" id="UP000315217"/>
    </source>
</evidence>
<reference evidence="5 6" key="1">
    <citation type="journal article" date="2019" name="Nat. Microbiol.">
        <title>Mediterranean grassland soil C-N compound turnover is dependent on rainfall and depth, and is mediated by genomically divergent microorganisms.</title>
        <authorList>
            <person name="Diamond S."/>
            <person name="Andeer P.F."/>
            <person name="Li Z."/>
            <person name="Crits-Christoph A."/>
            <person name="Burstein D."/>
            <person name="Anantharaman K."/>
            <person name="Lane K.R."/>
            <person name="Thomas B.C."/>
            <person name="Pan C."/>
            <person name="Northen T.R."/>
            <person name="Banfield J.F."/>
        </authorList>
    </citation>
    <scope>NUCLEOTIDE SEQUENCE [LARGE SCALE GENOMIC DNA]</scope>
    <source>
        <strain evidence="3">NP_1</strain>
        <strain evidence="4">NP_2</strain>
    </source>
</reference>
<organism evidence="4 6">
    <name type="scientific">Candidatus Segetimicrobium genomatis</name>
    <dbReference type="NCBI Taxonomy" id="2569760"/>
    <lineage>
        <taxon>Bacteria</taxon>
        <taxon>Bacillati</taxon>
        <taxon>Candidatus Sysuimicrobiota</taxon>
        <taxon>Candidatus Sysuimicrobiia</taxon>
        <taxon>Candidatus Sysuimicrobiales</taxon>
        <taxon>Candidatus Segetimicrobiaceae</taxon>
        <taxon>Candidatus Segetimicrobium</taxon>
    </lineage>
</organism>
<dbReference type="SUPFAM" id="SSF55920">
    <property type="entry name" value="Creatinase/aminopeptidase"/>
    <property type="match status" value="1"/>
</dbReference>
<dbReference type="Pfam" id="PF00557">
    <property type="entry name" value="Peptidase_M24"/>
    <property type="match status" value="1"/>
</dbReference>
<dbReference type="SUPFAM" id="SSF53092">
    <property type="entry name" value="Creatinase/prolidase N-terminal domain"/>
    <property type="match status" value="1"/>
</dbReference>
<dbReference type="Proteomes" id="UP000315217">
    <property type="component" value="Unassembled WGS sequence"/>
</dbReference>
<proteinExistence type="predicted"/>
<evidence type="ECO:0000313" key="4">
    <source>
        <dbReference type="EMBL" id="TMJ10174.1"/>
    </source>
</evidence>
<evidence type="ECO:0000313" key="6">
    <source>
        <dbReference type="Proteomes" id="UP000318661"/>
    </source>
</evidence>
<dbReference type="InterPro" id="IPR000994">
    <property type="entry name" value="Pept_M24"/>
</dbReference>
<dbReference type="InterPro" id="IPR000587">
    <property type="entry name" value="Creatinase_N"/>
</dbReference>
<evidence type="ECO:0000313" key="3">
    <source>
        <dbReference type="EMBL" id="TMJ08901.1"/>
    </source>
</evidence>
<dbReference type="EMBL" id="VBAI01000174">
    <property type="protein sequence ID" value="TMJ08901.1"/>
    <property type="molecule type" value="Genomic_DNA"/>
</dbReference>
<dbReference type="InterPro" id="IPR029149">
    <property type="entry name" value="Creatin/AminoP/Spt16_N"/>
</dbReference>
<keyword evidence="4" id="KW-0378">Hydrolase</keyword>
<dbReference type="AlphaFoldDB" id="A0A537LQ78"/>
<evidence type="ECO:0000259" key="2">
    <source>
        <dbReference type="Pfam" id="PF01321"/>
    </source>
</evidence>
<dbReference type="PANTHER" id="PTHR46112">
    <property type="entry name" value="AMINOPEPTIDASE"/>
    <property type="match status" value="1"/>
</dbReference>
<sequence length="414" mass="44482">MRIGTNGRRAASDCSHMNTARLQQLRSLMPREGLDALVCRLPENVVLLTGYWPVVGRSAAVLTLEHGPILLAPEMEAYAIQGAWAEDVHTFPVWRLVDPDPQDSLNELLAAVAARYGLKGRRVGYDGAFEDIAPTQRVAEPWAWASASIQALAGVLDAAIVDATPLLVEARAIKFPPDIARIKVANEVAGFGLDAFFASIDTGRTEAEVAAAVESAILARGTGHQGTKHARGQAVVYSGQQRLSMSWGYTANTGRRLQPEDVVMIELAAVADGYWCDLTRMASVAPVDHRVAEVHDAVLAAQHEAVRTIRAGVKAAEVDAAARAVLRQRHLAHGFIHHTGHGVGFRYHEPIPWLHPSSTQTLTAGMVTSVEPAVYLDEVGGVRVEDNVLVTDAGAEILSARPPRLWGHSVSGAM</sequence>
<accession>A0A537LQ78</accession>
<keyword evidence="4" id="KW-0645">Protease</keyword>
<dbReference type="GO" id="GO:0004177">
    <property type="term" value="F:aminopeptidase activity"/>
    <property type="evidence" value="ECO:0007669"/>
    <property type="project" value="UniProtKB-KW"/>
</dbReference>
<dbReference type="InterPro" id="IPR036005">
    <property type="entry name" value="Creatinase/aminopeptidase-like"/>
</dbReference>
<feature type="domain" description="Peptidase M24" evidence="1">
    <location>
        <begin position="181"/>
        <end position="392"/>
    </location>
</feature>
<dbReference type="InterPro" id="IPR050659">
    <property type="entry name" value="Peptidase_M24B"/>
</dbReference>
<name>A0A537LQ78_9BACT</name>
<dbReference type="Pfam" id="PF01321">
    <property type="entry name" value="Creatinase_N"/>
    <property type="match status" value="1"/>
</dbReference>
<dbReference type="PANTHER" id="PTHR46112:SF2">
    <property type="entry name" value="XAA-PRO AMINOPEPTIDASE P-RELATED"/>
    <property type="match status" value="1"/>
</dbReference>
<dbReference type="Gene3D" id="3.40.350.10">
    <property type="entry name" value="Creatinase/prolidase N-terminal domain"/>
    <property type="match status" value="1"/>
</dbReference>
<evidence type="ECO:0000259" key="1">
    <source>
        <dbReference type="Pfam" id="PF00557"/>
    </source>
</evidence>
<dbReference type="Proteomes" id="UP000318661">
    <property type="component" value="Unassembled WGS sequence"/>
</dbReference>
<gene>
    <name evidence="3" type="ORF">E6G98_11025</name>
    <name evidence="4" type="ORF">E6G99_01330</name>
</gene>
<dbReference type="Gene3D" id="3.90.230.10">
    <property type="entry name" value="Creatinase/methionine aminopeptidase superfamily"/>
    <property type="match status" value="1"/>
</dbReference>